<dbReference type="InterPro" id="IPR029033">
    <property type="entry name" value="His_PPase_superfam"/>
</dbReference>
<dbReference type="PANTHER" id="PTHR16469">
    <property type="entry name" value="UBIQUITIN-ASSOCIATED AND SH3 DOMAIN-CONTAINING BA-RELATED"/>
    <property type="match status" value="1"/>
</dbReference>
<dbReference type="CDD" id="cd07067">
    <property type="entry name" value="HP_PGM_like"/>
    <property type="match status" value="1"/>
</dbReference>
<dbReference type="SUPFAM" id="SSF53254">
    <property type="entry name" value="Phosphoglycerate mutase-like"/>
    <property type="match status" value="1"/>
</dbReference>
<gene>
    <name evidence="3" type="primary">Necator_chrI.g1253</name>
    <name evidence="3" type="ORF">RB195_005127</name>
</gene>
<keyword evidence="2" id="KW-0812">Transmembrane</keyword>
<dbReference type="PANTHER" id="PTHR16469:SF27">
    <property type="entry name" value="UBIQUITIN-ASSOCIATED AND SH3 DOMAIN-CONTAINING BA-RELATED"/>
    <property type="match status" value="1"/>
</dbReference>
<feature type="compositionally biased region" description="Basic residues" evidence="1">
    <location>
        <begin position="22"/>
        <end position="33"/>
    </location>
</feature>
<comment type="caution">
    <text evidence="3">The sequence shown here is derived from an EMBL/GenBank/DDBJ whole genome shotgun (WGS) entry which is preliminary data.</text>
</comment>
<evidence type="ECO:0000313" key="3">
    <source>
        <dbReference type="EMBL" id="KAK6727228.1"/>
    </source>
</evidence>
<dbReference type="Pfam" id="PF00300">
    <property type="entry name" value="His_Phos_1"/>
    <property type="match status" value="1"/>
</dbReference>
<dbReference type="Gene3D" id="3.40.50.1240">
    <property type="entry name" value="Phosphoglycerate mutase-like"/>
    <property type="match status" value="1"/>
</dbReference>
<keyword evidence="4" id="KW-1185">Reference proteome</keyword>
<keyword evidence="2" id="KW-0472">Membrane</keyword>
<sequence>MEKTKAKSGPTPGTASSVPLSKQKKQRVRRQTIYHHETGSGEHLAIYPGHSKSATDSAEDYKRSLSDDYKRRVYEEAERRKEKLQEHATEGYTPEFFMFALVFTSIIIALLVIYIVSVEDRTYIELHHRIEDLHYESKHKMVTVMSEILDCSLYMKRRSIIGDTPQSIIRYGQMCISLTMPDVAAGTYSSYAMMMVYLQYPDGLAHNWLRTLGTKVRNEPMSIKTSATTAMVCVRNGDPCPAPDIAWFNKESREFDTFIEEKKINNTEFVLKKKFRLPDYIVKYLSNRMKANRTIPKGWIDTVGLDLTKPLSEQFLLASSDALGSLFEHRYGMLSVADNEAVNLIQLWGIYVDPVTLDSYNVAYPAGEGNGTFSVFSAFIISTVLKVFQDRRIPVFESDDDREVFFLYVFLRAQQYAFDFLVYSREWNNDISRPSLIVYFEYAAEEILKANYLQSTIVKMKFLKRVTTMAFWIKDRFQNLAITMSMSRMFPFGLVNETRSAPNRIPCCHFMDDRGDLSRPFMADAGIIITKGRGKSEVTQIVTASGSYRTVEAVTLVTLRMLIFRDDLEKAVQAPSLYYDIAFGNIVCDKKILDLYGTKLRQQYNLTCQETPKNVFFLNDRVIMAAHVPEIRHHPFHTSPLAELFPLSGMASSCRAVYVVRHAEREDNINRNWKKLAAVQNLADDNPMLSQRGRLQAKECAARFKNIEIRNVFASPYDRTMETASIIVADKGLLVKPEPGLCEVLHHCLNPPGFWETIKLKQKYPLVDTKYVPVFTKQSLPKEHFADNACLPRIRTTVTKITEKYEGDLLLVKQLYQSSLKWKKANFDWNSVQTLVIFLVSEILGLSRLSGSALGILGLRRSTETAASMISAMLPSVAFLIVPDLDHREPELDSVDNA</sequence>
<proteinExistence type="predicted"/>
<dbReference type="InterPro" id="IPR013078">
    <property type="entry name" value="His_Pase_superF_clade-1"/>
</dbReference>
<feature type="compositionally biased region" description="Polar residues" evidence="1">
    <location>
        <begin position="11"/>
        <end position="20"/>
    </location>
</feature>
<dbReference type="Proteomes" id="UP001303046">
    <property type="component" value="Unassembled WGS sequence"/>
</dbReference>
<dbReference type="InterPro" id="IPR051710">
    <property type="entry name" value="Phosphatase_SH3-domain"/>
</dbReference>
<accession>A0ABR1BLC4</accession>
<evidence type="ECO:0000313" key="4">
    <source>
        <dbReference type="Proteomes" id="UP001303046"/>
    </source>
</evidence>
<keyword evidence="2" id="KW-1133">Transmembrane helix</keyword>
<evidence type="ECO:0000256" key="1">
    <source>
        <dbReference type="SAM" id="MobiDB-lite"/>
    </source>
</evidence>
<dbReference type="EMBL" id="JAVFWL010000001">
    <property type="protein sequence ID" value="KAK6727228.1"/>
    <property type="molecule type" value="Genomic_DNA"/>
</dbReference>
<protein>
    <submittedName>
        <fullName evidence="3">Uncharacterized protein</fullName>
    </submittedName>
</protein>
<feature type="region of interest" description="Disordered" evidence="1">
    <location>
        <begin position="1"/>
        <end position="61"/>
    </location>
</feature>
<name>A0ABR1BLC4_NECAM</name>
<feature type="transmembrane region" description="Helical" evidence="2">
    <location>
        <begin position="96"/>
        <end position="116"/>
    </location>
</feature>
<reference evidence="3 4" key="1">
    <citation type="submission" date="2023-08" db="EMBL/GenBank/DDBJ databases">
        <title>A Necator americanus chromosomal reference genome.</title>
        <authorList>
            <person name="Ilik V."/>
            <person name="Petrzelkova K.J."/>
            <person name="Pardy F."/>
            <person name="Fuh T."/>
            <person name="Niatou-Singa F.S."/>
            <person name="Gouil Q."/>
            <person name="Baker L."/>
            <person name="Ritchie M.E."/>
            <person name="Jex A.R."/>
            <person name="Gazzola D."/>
            <person name="Li H."/>
            <person name="Toshio Fujiwara R."/>
            <person name="Zhan B."/>
            <person name="Aroian R.V."/>
            <person name="Pafco B."/>
            <person name="Schwarz E.M."/>
        </authorList>
    </citation>
    <scope>NUCLEOTIDE SEQUENCE [LARGE SCALE GENOMIC DNA]</scope>
    <source>
        <strain evidence="3 4">Aroian</strain>
        <tissue evidence="3">Whole animal</tissue>
    </source>
</reference>
<evidence type="ECO:0000256" key="2">
    <source>
        <dbReference type="SAM" id="Phobius"/>
    </source>
</evidence>
<organism evidence="3 4">
    <name type="scientific">Necator americanus</name>
    <name type="common">Human hookworm</name>
    <dbReference type="NCBI Taxonomy" id="51031"/>
    <lineage>
        <taxon>Eukaryota</taxon>
        <taxon>Metazoa</taxon>
        <taxon>Ecdysozoa</taxon>
        <taxon>Nematoda</taxon>
        <taxon>Chromadorea</taxon>
        <taxon>Rhabditida</taxon>
        <taxon>Rhabditina</taxon>
        <taxon>Rhabditomorpha</taxon>
        <taxon>Strongyloidea</taxon>
        <taxon>Ancylostomatidae</taxon>
        <taxon>Bunostominae</taxon>
        <taxon>Necator</taxon>
    </lineage>
</organism>